<dbReference type="InterPro" id="IPR051448">
    <property type="entry name" value="CdaR-like_regulators"/>
</dbReference>
<accession>A0ABU8LHH4</accession>
<dbReference type="PANTHER" id="PTHR33744">
    <property type="entry name" value="CARBOHYDRATE DIACID REGULATOR"/>
    <property type="match status" value="1"/>
</dbReference>
<dbReference type="InterPro" id="IPR042070">
    <property type="entry name" value="PucR_C-HTH_sf"/>
</dbReference>
<dbReference type="PANTHER" id="PTHR33744:SF1">
    <property type="entry name" value="DNA-BINDING TRANSCRIPTIONAL ACTIVATOR ADER"/>
    <property type="match status" value="1"/>
</dbReference>
<evidence type="ECO:0000313" key="3">
    <source>
        <dbReference type="EMBL" id="MEJ1090122.1"/>
    </source>
</evidence>
<evidence type="ECO:0000259" key="1">
    <source>
        <dbReference type="Pfam" id="PF07905"/>
    </source>
</evidence>
<protein>
    <submittedName>
        <fullName evidence="3">PucR family transcriptional regulator</fullName>
    </submittedName>
</protein>
<reference evidence="3 4" key="1">
    <citation type="submission" date="2024-02" db="EMBL/GenBank/DDBJ databases">
        <authorList>
            <person name="Saticioglu I.B."/>
        </authorList>
    </citation>
    <scope>NUCLEOTIDE SEQUENCE [LARGE SCALE GENOMIC DNA]</scope>
    <source>
        <strain evidence="3 4">Mu-43</strain>
    </source>
</reference>
<name>A0ABU8LHH4_9MICO</name>
<organism evidence="3 4">
    <name type="scientific">Microbacterium istanbulense</name>
    <dbReference type="NCBI Taxonomy" id="3122049"/>
    <lineage>
        <taxon>Bacteria</taxon>
        <taxon>Bacillati</taxon>
        <taxon>Actinomycetota</taxon>
        <taxon>Actinomycetes</taxon>
        <taxon>Micrococcales</taxon>
        <taxon>Microbacteriaceae</taxon>
        <taxon>Microbacterium</taxon>
    </lineage>
</organism>
<evidence type="ECO:0000259" key="2">
    <source>
        <dbReference type="Pfam" id="PF13556"/>
    </source>
</evidence>
<dbReference type="InterPro" id="IPR012914">
    <property type="entry name" value="PucR_dom"/>
</dbReference>
<proteinExistence type="predicted"/>
<dbReference type="Pfam" id="PF07905">
    <property type="entry name" value="PucR"/>
    <property type="match status" value="1"/>
</dbReference>
<dbReference type="InterPro" id="IPR025736">
    <property type="entry name" value="PucR_C-HTH_dom"/>
</dbReference>
<sequence length="498" mass="52268">MDTAAAPTLRALIGRPDLRLRAVTAQEDLPEGALDRAVRWVHNSDLADPTPFLADDLVLLTTGTQFSAATDVAAYVARLARRGVLGLGFGSGVHRSGVPEELVEACLAHGLALFEVPYDIPFLAIARAHAEAIAAEAYARRTWALEAQRALAVAALRPRGLEPTLAELSRRLGCWVGMFDASGSPVHQHPAASHDAAEVAPAVSDLLARGGAASRTTESAEQAYTLFTVGRTGHLRGVIAIAATALDPETRAVVTSVIAMAGLALEQSEQLSRARRRLHTQLLGSLLGDDPTLARRVLGSLPHAPVVVALADSARASTAIEWWDRRRAETGTAAFLAEGPDGLTICVSAEDAGAIDDLAAQLGAPVGLSGAWDYGRFSQAHAQAQTALRRSSGPGVTRYADAASGGVLDALATDEARLIAQTRLAPVREHDAASGAELERTLTVWLEHDAGIESAAAALGIHRHTLRSRIAQAGTLLDADLSSFPARAELWAALRTAE</sequence>
<gene>
    <name evidence="3" type="ORF">WDU93_00330</name>
</gene>
<dbReference type="EMBL" id="JBBDGN010000001">
    <property type="protein sequence ID" value="MEJ1090122.1"/>
    <property type="molecule type" value="Genomic_DNA"/>
</dbReference>
<feature type="domain" description="Purine catabolism PurC-like" evidence="1">
    <location>
        <begin position="32"/>
        <end position="133"/>
    </location>
</feature>
<keyword evidence="4" id="KW-1185">Reference proteome</keyword>
<comment type="caution">
    <text evidence="3">The sequence shown here is derived from an EMBL/GenBank/DDBJ whole genome shotgun (WGS) entry which is preliminary data.</text>
</comment>
<dbReference type="Pfam" id="PF13556">
    <property type="entry name" value="HTH_30"/>
    <property type="match status" value="1"/>
</dbReference>
<dbReference type="Gene3D" id="1.10.10.2840">
    <property type="entry name" value="PucR C-terminal helix-turn-helix domain"/>
    <property type="match status" value="1"/>
</dbReference>
<dbReference type="RefSeq" id="WP_337316177.1">
    <property type="nucleotide sequence ID" value="NZ_JBBDGN010000001.1"/>
</dbReference>
<dbReference type="Proteomes" id="UP001366085">
    <property type="component" value="Unassembled WGS sequence"/>
</dbReference>
<feature type="domain" description="PucR C-terminal helix-turn-helix" evidence="2">
    <location>
        <begin position="440"/>
        <end position="495"/>
    </location>
</feature>
<evidence type="ECO:0000313" key="4">
    <source>
        <dbReference type="Proteomes" id="UP001366085"/>
    </source>
</evidence>